<name>A0A1I6M326_9EURY</name>
<dbReference type="STRING" id="767519.SAMN05216559_3662"/>
<dbReference type="AlphaFoldDB" id="A0A1I6M326"/>
<evidence type="ECO:0000313" key="2">
    <source>
        <dbReference type="Proteomes" id="UP000199062"/>
    </source>
</evidence>
<reference evidence="1 2" key="1">
    <citation type="submission" date="2016-10" db="EMBL/GenBank/DDBJ databases">
        <authorList>
            <person name="de Groot N.N."/>
        </authorList>
    </citation>
    <scope>NUCLEOTIDE SEQUENCE [LARGE SCALE GENOMIC DNA]</scope>
    <source>
        <strain evidence="1 2">CGMCC 1.10457</strain>
    </source>
</reference>
<dbReference type="Gene3D" id="2.30.110.10">
    <property type="entry name" value="Electron Transport, Fmn-binding Protein, Chain A"/>
    <property type="match status" value="1"/>
</dbReference>
<proteinExistence type="predicted"/>
<dbReference type="SUPFAM" id="SSF50475">
    <property type="entry name" value="FMN-binding split barrel"/>
    <property type="match status" value="1"/>
</dbReference>
<dbReference type="InterPro" id="IPR024747">
    <property type="entry name" value="Pyridox_Oxase-rel"/>
</dbReference>
<dbReference type="Proteomes" id="UP000199062">
    <property type="component" value="Unassembled WGS sequence"/>
</dbReference>
<dbReference type="EMBL" id="FOZK01000004">
    <property type="protein sequence ID" value="SFS10115.1"/>
    <property type="molecule type" value="Genomic_DNA"/>
</dbReference>
<protein>
    <recommendedName>
        <fullName evidence="3">Pyridoxamine 5'-phosphate oxidase</fullName>
    </recommendedName>
</protein>
<evidence type="ECO:0008006" key="3">
    <source>
        <dbReference type="Google" id="ProtNLM"/>
    </source>
</evidence>
<dbReference type="Pfam" id="PF12900">
    <property type="entry name" value="Pyridox_ox_2"/>
    <property type="match status" value="1"/>
</dbReference>
<evidence type="ECO:0000313" key="1">
    <source>
        <dbReference type="EMBL" id="SFS10115.1"/>
    </source>
</evidence>
<dbReference type="OrthoDB" id="953at2157"/>
<keyword evidence="2" id="KW-1185">Reference proteome</keyword>
<sequence>MNELRWLQMTDEEIHDFLGNGGTGVLSFSARDGGPPYSRPVSYGYDAESGHFHFRLVEPSSRQKRGLLDSPVSFVSHGEQEDRWRSVVATGELEDLSDVPSDSAAMAERWGVDIPLVDIFESSSDDVIFRQFRLVPDKLTGRRAVKAED</sequence>
<gene>
    <name evidence="1" type="ORF">SAMN05216559_3662</name>
</gene>
<dbReference type="RefSeq" id="WP_089818398.1">
    <property type="nucleotide sequence ID" value="NZ_FOZK01000004.1"/>
</dbReference>
<accession>A0A1I6M326</accession>
<dbReference type="InterPro" id="IPR012349">
    <property type="entry name" value="Split_barrel_FMN-bd"/>
</dbReference>
<organism evidence="1 2">
    <name type="scientific">Halomicrobium zhouii</name>
    <dbReference type="NCBI Taxonomy" id="767519"/>
    <lineage>
        <taxon>Archaea</taxon>
        <taxon>Methanobacteriati</taxon>
        <taxon>Methanobacteriota</taxon>
        <taxon>Stenosarchaea group</taxon>
        <taxon>Halobacteria</taxon>
        <taxon>Halobacteriales</taxon>
        <taxon>Haloarculaceae</taxon>
        <taxon>Halomicrobium</taxon>
    </lineage>
</organism>